<proteinExistence type="predicted"/>
<protein>
    <submittedName>
        <fullName evidence="2">Uncharacterized protein</fullName>
    </submittedName>
</protein>
<evidence type="ECO:0000313" key="3">
    <source>
        <dbReference type="Proteomes" id="UP000228809"/>
    </source>
</evidence>
<evidence type="ECO:0000313" key="2">
    <source>
        <dbReference type="EMBL" id="PIT90985.1"/>
    </source>
</evidence>
<organism evidence="2 3">
    <name type="scientific">Candidatus Kaiserbacteria bacterium CG10_big_fil_rev_8_21_14_0_10_49_17</name>
    <dbReference type="NCBI Taxonomy" id="1974609"/>
    <lineage>
        <taxon>Bacteria</taxon>
        <taxon>Candidatus Kaiseribacteriota</taxon>
    </lineage>
</organism>
<keyword evidence="1" id="KW-0472">Membrane</keyword>
<dbReference type="AlphaFoldDB" id="A0A2M6WE17"/>
<feature type="transmembrane region" description="Helical" evidence="1">
    <location>
        <begin position="69"/>
        <end position="86"/>
    </location>
</feature>
<gene>
    <name evidence="2" type="ORF">COU17_02865</name>
</gene>
<keyword evidence="1" id="KW-1133">Transmembrane helix</keyword>
<reference evidence="3" key="1">
    <citation type="submission" date="2017-09" db="EMBL/GenBank/DDBJ databases">
        <title>Depth-based differentiation of microbial function through sediment-hosted aquifers and enrichment of novel symbionts in the deep terrestrial subsurface.</title>
        <authorList>
            <person name="Probst A.J."/>
            <person name="Ladd B."/>
            <person name="Jarett J.K."/>
            <person name="Geller-Mcgrath D.E."/>
            <person name="Sieber C.M.K."/>
            <person name="Emerson J.B."/>
            <person name="Anantharaman K."/>
            <person name="Thomas B.C."/>
            <person name="Malmstrom R."/>
            <person name="Stieglmeier M."/>
            <person name="Klingl A."/>
            <person name="Woyke T."/>
            <person name="Ryan C.M."/>
            <person name="Banfield J.F."/>
        </authorList>
    </citation>
    <scope>NUCLEOTIDE SEQUENCE [LARGE SCALE GENOMIC DNA]</scope>
</reference>
<accession>A0A2M6WE17</accession>
<keyword evidence="1" id="KW-0812">Transmembrane</keyword>
<dbReference type="Proteomes" id="UP000228809">
    <property type="component" value="Unassembled WGS sequence"/>
</dbReference>
<dbReference type="EMBL" id="PFBJ01000016">
    <property type="protein sequence ID" value="PIT90985.1"/>
    <property type="molecule type" value="Genomic_DNA"/>
</dbReference>
<sequence length="87" mass="9965">MRRIPGTDTEHLYQTIKAEVLDGPLKGTIITIENDYLELDKGDKFYFNYSRYTDGRESYGVTNIDRKDSLIILSILFILAVVAFGGW</sequence>
<evidence type="ECO:0000256" key="1">
    <source>
        <dbReference type="SAM" id="Phobius"/>
    </source>
</evidence>
<comment type="caution">
    <text evidence="2">The sequence shown here is derived from an EMBL/GenBank/DDBJ whole genome shotgun (WGS) entry which is preliminary data.</text>
</comment>
<name>A0A2M6WE17_9BACT</name>